<keyword evidence="1" id="KW-0805">Transcription regulation</keyword>
<proteinExistence type="predicted"/>
<accession>A0ABW9FF18</accession>
<evidence type="ECO:0000313" key="6">
    <source>
        <dbReference type="EMBL" id="MFM1724119.1"/>
    </source>
</evidence>
<name>A0ABW9FF18_9NOCA</name>
<evidence type="ECO:0000256" key="4">
    <source>
        <dbReference type="PROSITE-ProRule" id="PRU00335"/>
    </source>
</evidence>
<dbReference type="Pfam" id="PF00440">
    <property type="entry name" value="TetR_N"/>
    <property type="match status" value="1"/>
</dbReference>
<dbReference type="InterPro" id="IPR050109">
    <property type="entry name" value="HTH-type_TetR-like_transc_reg"/>
</dbReference>
<organism evidence="6 7">
    <name type="scientific">Rhodococcus parequi</name>
    <dbReference type="NCBI Taxonomy" id="3137122"/>
    <lineage>
        <taxon>Bacteria</taxon>
        <taxon>Bacillati</taxon>
        <taxon>Actinomycetota</taxon>
        <taxon>Actinomycetes</taxon>
        <taxon>Mycobacteriales</taxon>
        <taxon>Nocardiaceae</taxon>
        <taxon>Rhodococcus</taxon>
    </lineage>
</organism>
<dbReference type="SUPFAM" id="SSF48498">
    <property type="entry name" value="Tetracyclin repressor-like, C-terminal domain"/>
    <property type="match status" value="1"/>
</dbReference>
<evidence type="ECO:0000313" key="7">
    <source>
        <dbReference type="Proteomes" id="UP001629745"/>
    </source>
</evidence>
<dbReference type="PANTHER" id="PTHR30055">
    <property type="entry name" value="HTH-TYPE TRANSCRIPTIONAL REGULATOR RUTR"/>
    <property type="match status" value="1"/>
</dbReference>
<sequence>MTDTSPRIGRPRDPGKDHAVLVAARRLLREVGYQQTTISAIARRANVSAPAIYRRWPTREALLEDAVHGPGAHDLPEATDDLRADLATWVRAFLARSASPAARAGVPGLLADIRSDADRARLLSLQDPVREAFAARIELAVDRGEIPGPVDAATLFEILTGTTSIRGLTQGDADVGAFVAALAGALHVLAAHGDELAAEVKESK</sequence>
<comment type="caution">
    <text evidence="6">The sequence shown here is derived from an EMBL/GenBank/DDBJ whole genome shotgun (WGS) entry which is preliminary data.</text>
</comment>
<dbReference type="Gene3D" id="1.10.10.60">
    <property type="entry name" value="Homeodomain-like"/>
    <property type="match status" value="1"/>
</dbReference>
<feature type="domain" description="HTH tetR-type" evidence="5">
    <location>
        <begin position="14"/>
        <end position="74"/>
    </location>
</feature>
<dbReference type="PANTHER" id="PTHR30055:SF230">
    <property type="entry name" value="TRANSCRIPTIONAL REGULATORY PROTEIN (PROBABLY TETR-FAMILY)-RELATED"/>
    <property type="match status" value="1"/>
</dbReference>
<dbReference type="SUPFAM" id="SSF46689">
    <property type="entry name" value="Homeodomain-like"/>
    <property type="match status" value="1"/>
</dbReference>
<dbReference type="InterPro" id="IPR009057">
    <property type="entry name" value="Homeodomain-like_sf"/>
</dbReference>
<evidence type="ECO:0000256" key="2">
    <source>
        <dbReference type="ARBA" id="ARBA00023125"/>
    </source>
</evidence>
<reference evidence="6 7" key="1">
    <citation type="submission" date="2023-11" db="EMBL/GenBank/DDBJ databases">
        <authorList>
            <person name="Val-Calvo J."/>
            <person name="Scortti M."/>
            <person name="Vazquez-Boland J."/>
        </authorList>
    </citation>
    <scope>NUCLEOTIDE SEQUENCE [LARGE SCALE GENOMIC DNA]</scope>
    <source>
        <strain evidence="6 7">PAM 2766</strain>
    </source>
</reference>
<evidence type="ECO:0000256" key="1">
    <source>
        <dbReference type="ARBA" id="ARBA00023015"/>
    </source>
</evidence>
<protein>
    <submittedName>
        <fullName evidence="6">TetR/AcrR family transcriptional regulator</fullName>
    </submittedName>
</protein>
<evidence type="ECO:0000256" key="3">
    <source>
        <dbReference type="ARBA" id="ARBA00023163"/>
    </source>
</evidence>
<dbReference type="PRINTS" id="PR00455">
    <property type="entry name" value="HTHTETR"/>
</dbReference>
<dbReference type="Gene3D" id="1.10.357.10">
    <property type="entry name" value="Tetracycline Repressor, domain 2"/>
    <property type="match status" value="1"/>
</dbReference>
<evidence type="ECO:0000259" key="5">
    <source>
        <dbReference type="PROSITE" id="PS50977"/>
    </source>
</evidence>
<dbReference type="RefSeq" id="WP_420164676.1">
    <property type="nucleotide sequence ID" value="NZ_JBDLNV010000004.1"/>
</dbReference>
<dbReference type="Pfam" id="PF16859">
    <property type="entry name" value="TetR_C_11"/>
    <property type="match status" value="1"/>
</dbReference>
<keyword evidence="7" id="KW-1185">Reference proteome</keyword>
<dbReference type="InterPro" id="IPR001647">
    <property type="entry name" value="HTH_TetR"/>
</dbReference>
<dbReference type="PROSITE" id="PS50977">
    <property type="entry name" value="HTH_TETR_2"/>
    <property type="match status" value="1"/>
</dbReference>
<gene>
    <name evidence="6" type="ORF">ABEU20_002695</name>
</gene>
<feature type="DNA-binding region" description="H-T-H motif" evidence="4">
    <location>
        <begin position="37"/>
        <end position="56"/>
    </location>
</feature>
<keyword evidence="2 4" id="KW-0238">DNA-binding</keyword>
<dbReference type="Proteomes" id="UP001629745">
    <property type="component" value="Unassembled WGS sequence"/>
</dbReference>
<keyword evidence="3" id="KW-0804">Transcription</keyword>
<dbReference type="InterPro" id="IPR011075">
    <property type="entry name" value="TetR_C"/>
</dbReference>
<dbReference type="EMBL" id="JBDLNV010000004">
    <property type="protein sequence ID" value="MFM1724119.1"/>
    <property type="molecule type" value="Genomic_DNA"/>
</dbReference>
<dbReference type="InterPro" id="IPR036271">
    <property type="entry name" value="Tet_transcr_reg_TetR-rel_C_sf"/>
</dbReference>